<evidence type="ECO:0000256" key="1">
    <source>
        <dbReference type="SAM" id="Coils"/>
    </source>
</evidence>
<sequence>MSPGRSSLTQNFANNHRQDLAIIMHVKRVSRQQWDHTHLCRNSIKTINLKKDDSRLRLSVGANRTLKPIKNMGYKKGKISRDGDRQIMGGQKLSILIEMDNYKNSRRNPTRSSNKDLVQVSPDLSIQPPGRDITKSCVDNPDNGQVSDAHLKTHINTLKKLVKERDDELFDLKMALDIISSKKTKEQAQKKEDTKKSFDKTRTSLNAKRPLVLSRGKKLDGSKKNKLIIRNTPQLGKGQRGISKSIAASPQRTKKTHLKNSIVIESNSSLKSTTPANKPRKIMRESSEENLSRKGLPPTSKIFESQSISHQTEVKTIQDVAESKEIQKLSEKITELEQELAKYKEVGKPAPLPSNSSLLKNRSSPSKEPFSPAKDADNEDSLMREADEASPPKKSFIGVKPTIIPKLNYQKLITSYVSKSPVSTERNLFAKLPTYVNPSHSFGYEDFPSEQDIVKIEEIEHLRPKVRLAVMVYEENFKNLIFAPSPLLQAVKSNSNEITMKRFIAKAEELMGLSPKEAVKVGRYLFERRNKAKVLFDEDVARRTKLILKRLKEFAGKYTKIETKDFSTLKEEFFLNHDQGLKEQFLSGLDGLAKCEHVSPFDVFQLVLGSGLALSATNVVVYLCRMSNSMVKINGNAIKILARKCFSKNSSHRKASIAPNESLRLSKIYSEGTPRSKKSEYAELEKDTKQKIGDKFFKELSDYIKKNDTSILDIVKPKIFDKVLNAKEYQLIKYKHLYKIFKQIGLEITGSIKQAIKHIATPFMENTVEVYTLVSVLANYGCYELFPKSNKHINYRRMDGATIRIFNRIIAIMDREKHETIEDFLGESNITYIEVVSPSRTEKIGVVNHLKFRGILRDKAVIPYGEDLDEELQVLLCLNSNREDLLMLRKMKKILKDIKETLFFNNFGMYFRQESQVDSDFENQQEKPNKTIDKLLNESRISKDLHENNKSSSDSFDAGLLLSLEKDSKKAAEKDGDRKDNETELSNLQRSITKYLESRKIVQSKTSKKNDSNFLSIL</sequence>
<evidence type="ECO:0000313" key="4">
    <source>
        <dbReference type="Proteomes" id="UP001295684"/>
    </source>
</evidence>
<evidence type="ECO:0000313" key="3">
    <source>
        <dbReference type="EMBL" id="CAI2365025.1"/>
    </source>
</evidence>
<reference evidence="3" key="1">
    <citation type="submission" date="2023-07" db="EMBL/GenBank/DDBJ databases">
        <authorList>
            <consortium name="AG Swart"/>
            <person name="Singh M."/>
            <person name="Singh A."/>
            <person name="Seah K."/>
            <person name="Emmerich C."/>
        </authorList>
    </citation>
    <scope>NUCLEOTIDE SEQUENCE</scope>
    <source>
        <strain evidence="3">DP1</strain>
    </source>
</reference>
<dbReference type="EMBL" id="CAMPGE010006181">
    <property type="protein sequence ID" value="CAI2365025.1"/>
    <property type="molecule type" value="Genomic_DNA"/>
</dbReference>
<dbReference type="AlphaFoldDB" id="A0AAD1XC29"/>
<feature type="region of interest" description="Disordered" evidence="2">
    <location>
        <begin position="104"/>
        <end position="132"/>
    </location>
</feature>
<feature type="compositionally biased region" description="Basic and acidic residues" evidence="2">
    <location>
        <begin position="381"/>
        <end position="391"/>
    </location>
</feature>
<feature type="compositionally biased region" description="Basic and acidic residues" evidence="2">
    <location>
        <begin position="282"/>
        <end position="292"/>
    </location>
</feature>
<evidence type="ECO:0000256" key="2">
    <source>
        <dbReference type="SAM" id="MobiDB-lite"/>
    </source>
</evidence>
<name>A0AAD1XC29_EUPCR</name>
<proteinExistence type="predicted"/>
<keyword evidence="4" id="KW-1185">Reference proteome</keyword>
<feature type="region of interest" description="Disordered" evidence="2">
    <location>
        <begin position="347"/>
        <end position="395"/>
    </location>
</feature>
<feature type="compositionally biased region" description="Polar residues" evidence="2">
    <location>
        <begin position="353"/>
        <end position="366"/>
    </location>
</feature>
<organism evidence="3 4">
    <name type="scientific">Euplotes crassus</name>
    <dbReference type="NCBI Taxonomy" id="5936"/>
    <lineage>
        <taxon>Eukaryota</taxon>
        <taxon>Sar</taxon>
        <taxon>Alveolata</taxon>
        <taxon>Ciliophora</taxon>
        <taxon>Intramacronucleata</taxon>
        <taxon>Spirotrichea</taxon>
        <taxon>Hypotrichia</taxon>
        <taxon>Euplotida</taxon>
        <taxon>Euplotidae</taxon>
        <taxon>Moneuplotes</taxon>
    </lineage>
</organism>
<feature type="region of interest" description="Disordered" evidence="2">
    <location>
        <begin position="182"/>
        <end position="256"/>
    </location>
</feature>
<protein>
    <submittedName>
        <fullName evidence="3">Uncharacterized protein</fullName>
    </submittedName>
</protein>
<feature type="compositionally biased region" description="Basic and acidic residues" evidence="2">
    <location>
        <begin position="183"/>
        <end position="202"/>
    </location>
</feature>
<gene>
    <name evidence="3" type="ORF">ECRASSUSDP1_LOCUS6375</name>
</gene>
<keyword evidence="1" id="KW-0175">Coiled coil</keyword>
<accession>A0AAD1XC29</accession>
<comment type="caution">
    <text evidence="3">The sequence shown here is derived from an EMBL/GenBank/DDBJ whole genome shotgun (WGS) entry which is preliminary data.</text>
</comment>
<feature type="region of interest" description="Disordered" evidence="2">
    <location>
        <begin position="269"/>
        <end position="300"/>
    </location>
</feature>
<feature type="coiled-coil region" evidence="1">
    <location>
        <begin position="319"/>
        <end position="346"/>
    </location>
</feature>
<dbReference type="Proteomes" id="UP001295684">
    <property type="component" value="Unassembled WGS sequence"/>
</dbReference>